<keyword evidence="3" id="KW-0227">DNA damage</keyword>
<dbReference type="InterPro" id="IPR036985">
    <property type="entry name" value="Transglutaminase-like_sf"/>
</dbReference>
<dbReference type="GO" id="GO:0003684">
    <property type="term" value="F:damaged DNA binding"/>
    <property type="evidence" value="ECO:0007669"/>
    <property type="project" value="InterPro"/>
</dbReference>
<feature type="compositionally biased region" description="Basic and acidic residues" evidence="6">
    <location>
        <begin position="889"/>
        <end position="908"/>
    </location>
</feature>
<name>N1QKC8_SPHMS</name>
<feature type="compositionally biased region" description="Polar residues" evidence="6">
    <location>
        <begin position="965"/>
        <end position="974"/>
    </location>
</feature>
<feature type="domain" description="Rad4 beta-hairpin" evidence="8">
    <location>
        <begin position="568"/>
        <end position="628"/>
    </location>
</feature>
<feature type="region of interest" description="Disordered" evidence="6">
    <location>
        <begin position="855"/>
        <end position="1010"/>
    </location>
</feature>
<reference evidence="10 11" key="1">
    <citation type="journal article" date="2012" name="PLoS Pathog.">
        <title>Diverse lifestyles and strategies of plant pathogenesis encoded in the genomes of eighteen Dothideomycetes fungi.</title>
        <authorList>
            <person name="Ohm R.A."/>
            <person name="Feau N."/>
            <person name="Henrissat B."/>
            <person name="Schoch C.L."/>
            <person name="Horwitz B.A."/>
            <person name="Barry K.W."/>
            <person name="Condon B.J."/>
            <person name="Copeland A.C."/>
            <person name="Dhillon B."/>
            <person name="Glaser F."/>
            <person name="Hesse C.N."/>
            <person name="Kosti I."/>
            <person name="LaButti K."/>
            <person name="Lindquist E.A."/>
            <person name="Lucas S."/>
            <person name="Salamov A.A."/>
            <person name="Bradshaw R.E."/>
            <person name="Ciuffetti L."/>
            <person name="Hamelin R.C."/>
            <person name="Kema G.H.J."/>
            <person name="Lawrence C."/>
            <person name="Scott J.A."/>
            <person name="Spatafora J.W."/>
            <person name="Turgeon B.G."/>
            <person name="de Wit P.J.G.M."/>
            <person name="Zhong S."/>
            <person name="Goodwin S.B."/>
            <person name="Grigoriev I.V."/>
        </authorList>
    </citation>
    <scope>NUCLEOTIDE SEQUENCE [LARGE SCALE GENOMIC DNA]</scope>
    <source>
        <strain evidence="10 11">SO2202</strain>
    </source>
</reference>
<dbReference type="GO" id="GO:0005737">
    <property type="term" value="C:cytoplasm"/>
    <property type="evidence" value="ECO:0007669"/>
    <property type="project" value="TreeGrafter"/>
</dbReference>
<dbReference type="OMA" id="IPEWLMS"/>
<dbReference type="GeneID" id="27900921"/>
<evidence type="ECO:0000313" key="11">
    <source>
        <dbReference type="Proteomes" id="UP000016931"/>
    </source>
</evidence>
<organism evidence="10 11">
    <name type="scientific">Sphaerulina musiva (strain SO2202)</name>
    <name type="common">Poplar stem canker fungus</name>
    <name type="synonym">Septoria musiva</name>
    <dbReference type="NCBI Taxonomy" id="692275"/>
    <lineage>
        <taxon>Eukaryota</taxon>
        <taxon>Fungi</taxon>
        <taxon>Dikarya</taxon>
        <taxon>Ascomycota</taxon>
        <taxon>Pezizomycotina</taxon>
        <taxon>Dothideomycetes</taxon>
        <taxon>Dothideomycetidae</taxon>
        <taxon>Mycosphaerellales</taxon>
        <taxon>Mycosphaerellaceae</taxon>
        <taxon>Sphaerulina</taxon>
    </lineage>
</organism>
<dbReference type="STRING" id="692275.N1QKC8"/>
<protein>
    <submittedName>
        <fullName evidence="10">Rad4-domain-containing protein</fullName>
    </submittedName>
</protein>
<feature type="compositionally biased region" description="Polar residues" evidence="6">
    <location>
        <begin position="861"/>
        <end position="871"/>
    </location>
</feature>
<evidence type="ECO:0000259" key="8">
    <source>
        <dbReference type="SMART" id="SM01031"/>
    </source>
</evidence>
<dbReference type="InterPro" id="IPR018327">
    <property type="entry name" value="BHD_2"/>
</dbReference>
<feature type="compositionally biased region" description="Basic and acidic residues" evidence="6">
    <location>
        <begin position="48"/>
        <end position="60"/>
    </location>
</feature>
<dbReference type="InterPro" id="IPR018328">
    <property type="entry name" value="Rad4_beta-hairpin_dom3"/>
</dbReference>
<dbReference type="GO" id="GO:0000111">
    <property type="term" value="C:nucleotide-excision repair factor 2 complex"/>
    <property type="evidence" value="ECO:0007669"/>
    <property type="project" value="TreeGrafter"/>
</dbReference>
<dbReference type="SUPFAM" id="SSF54001">
    <property type="entry name" value="Cysteine proteinases"/>
    <property type="match status" value="1"/>
</dbReference>
<dbReference type="Pfam" id="PF10404">
    <property type="entry name" value="BHD_2"/>
    <property type="match status" value="1"/>
</dbReference>
<dbReference type="Pfam" id="PF10403">
    <property type="entry name" value="BHD_1"/>
    <property type="match status" value="1"/>
</dbReference>
<feature type="region of interest" description="Disordered" evidence="6">
    <location>
        <begin position="1"/>
        <end position="112"/>
    </location>
</feature>
<dbReference type="RefSeq" id="XP_016765807.1">
    <property type="nucleotide sequence ID" value="XM_016903784.1"/>
</dbReference>
<dbReference type="Gene3D" id="3.30.60.290">
    <property type="entry name" value="Rad4, beta-hairpin domain BHD2"/>
    <property type="match status" value="1"/>
</dbReference>
<dbReference type="InterPro" id="IPR004583">
    <property type="entry name" value="DNA_repair_Rad4"/>
</dbReference>
<dbReference type="Gene3D" id="2.20.20.110">
    <property type="entry name" value="Rad4, beta-hairpin domain BHD1"/>
    <property type="match status" value="1"/>
</dbReference>
<dbReference type="InterPro" id="IPR042488">
    <property type="entry name" value="Rad4_BHD3_sf"/>
</dbReference>
<gene>
    <name evidence="10" type="ORF">SEPMUDRAFT_146639</name>
</gene>
<evidence type="ECO:0000256" key="4">
    <source>
        <dbReference type="ARBA" id="ARBA00023204"/>
    </source>
</evidence>
<evidence type="ECO:0000259" key="9">
    <source>
        <dbReference type="SMART" id="SM01032"/>
    </source>
</evidence>
<feature type="region of interest" description="Disordered" evidence="6">
    <location>
        <begin position="796"/>
        <end position="825"/>
    </location>
</feature>
<dbReference type="SMART" id="SM01031">
    <property type="entry name" value="BHD_2"/>
    <property type="match status" value="1"/>
</dbReference>
<feature type="domain" description="Rad4 beta-hairpin" evidence="7">
    <location>
        <begin position="508"/>
        <end position="566"/>
    </location>
</feature>
<dbReference type="InterPro" id="IPR038765">
    <property type="entry name" value="Papain-like_cys_pep_sf"/>
</dbReference>
<dbReference type="GO" id="GO:0006289">
    <property type="term" value="P:nucleotide-excision repair"/>
    <property type="evidence" value="ECO:0007669"/>
    <property type="project" value="InterPro"/>
</dbReference>
<sequence>MAPSRGKGRAAAASAGTPRSSGRTTRARTRKAAHDDVPDVYSAMLSEAHTDGETDEDRPLKIRRITPKKSGYQDPSAPITQSADLKKPGIPLHPTKGRPQTVEDSSESDDSEFDFEDVDIDQPMESAGHSVDSIEDLSISVQRESSTPASARARRKPLGTIEKTHRLLVHKLHILCLLGHCMFVNGRCNNVIAQGHLRSILPVKTISYLNPSQQDTQFQRNRSFMEGLEQAVSAFTGEYRITGSGLKKPHWTLEGDTQQTKAGDPVPVDSGDFIDASQSLSGSQDMANQLFCAMLRSVGVDARIVCSLQVLPFNSVPKAATPKKPAKARIMAMPPYDGPDDLNDGQNDAAVSGSRLIGKVPSARRRLGQPSFASEATRPAVPLKKPAPVVKLAYPVFWVEAFNEASQKWVPVDPIVTNTINRPTKLEPPASYDLNQLTYVVAHEADGFARDVTRRYAKAYNAKTRRQRVESSVDGTRWLKKAMRIFRRPEGLRDRDQVEDAEMAQKEAREGLPANVLDFKDHPYYALERHLKRHEVIHPKREVGKVNAGTAAKPKMESVYRRRDVLSCKSADKWYRSGREIKAGEQPLKHVPARVRRQASQEPNGGSDDHAPTTGLYAPHQTQLYVPPPIQHGRVPKNMYGNLDIYTSTMVPAGGVHIRHALTQQAARALRVDYADAVTGFQFKGRHGTAIIEGAVVAAKHADAIRAIIDGLELEALEDESKARSLRALRAWKRFLTGLRIAERVRAYGDASLPVRTHADDADNGLFASMVAPGTDEELLTAGRFSLKELERKKAPARKRKVEASDSEEDFEYSVNEQSEEEEAGGFVVERNSAEVDEHGGFLPDADEAIEDQNEMHDSSGLDTNNVTQSEYGGGGFLPEGNANGDEDEHGREGSPGKGMAEHSHDESPLEDNAGYEFAGGFLPDDNEHGNEDDVQNGDRNAPDASTDHDRTSETDLWPGATMHASGSNSTTGLVHSEKLVLGDGESDNGSMLSHDPEDDEAEPDWLESD</sequence>
<dbReference type="PANTHER" id="PTHR12135">
    <property type="entry name" value="DNA REPAIR PROTEIN XP-C / RAD4"/>
    <property type="match status" value="1"/>
</dbReference>
<keyword evidence="4" id="KW-0234">DNA repair</keyword>
<feature type="compositionally biased region" description="Low complexity" evidence="6">
    <location>
        <begin position="1"/>
        <end position="24"/>
    </location>
</feature>
<keyword evidence="5" id="KW-0539">Nucleus</keyword>
<feature type="compositionally biased region" description="Acidic residues" evidence="6">
    <location>
        <begin position="805"/>
        <end position="824"/>
    </location>
</feature>
<proteinExistence type="inferred from homology"/>
<dbReference type="GO" id="GO:0003697">
    <property type="term" value="F:single-stranded DNA binding"/>
    <property type="evidence" value="ECO:0007669"/>
    <property type="project" value="TreeGrafter"/>
</dbReference>
<dbReference type="HOGENOM" id="CLU_003639_1_0_1"/>
<dbReference type="Gene3D" id="3.90.260.10">
    <property type="entry name" value="Transglutaminase-like"/>
    <property type="match status" value="1"/>
</dbReference>
<dbReference type="AlphaFoldDB" id="N1QKC8"/>
<dbReference type="GO" id="GO:0006298">
    <property type="term" value="P:mismatch repair"/>
    <property type="evidence" value="ECO:0007669"/>
    <property type="project" value="TreeGrafter"/>
</dbReference>
<dbReference type="Gene3D" id="3.30.70.2460">
    <property type="entry name" value="Rad4, beta-hairpin domain BHD3"/>
    <property type="match status" value="1"/>
</dbReference>
<feature type="compositionally biased region" description="Acidic residues" evidence="6">
    <location>
        <begin position="997"/>
        <end position="1010"/>
    </location>
</feature>
<feature type="region of interest" description="Disordered" evidence="6">
    <location>
        <begin position="583"/>
        <end position="616"/>
    </location>
</feature>
<dbReference type="Pfam" id="PF03835">
    <property type="entry name" value="Rad4"/>
    <property type="match status" value="1"/>
</dbReference>
<comment type="subcellular location">
    <subcellularLocation>
        <location evidence="1">Nucleus</location>
    </subcellularLocation>
</comment>
<dbReference type="Pfam" id="PF10405">
    <property type="entry name" value="BHD_3"/>
    <property type="match status" value="1"/>
</dbReference>
<dbReference type="InterPro" id="IPR018325">
    <property type="entry name" value="Rad4/PNGase_transGLS-fold"/>
</dbReference>
<comment type="similarity">
    <text evidence="2">Belongs to the XPC family.</text>
</comment>
<evidence type="ECO:0000313" key="10">
    <source>
        <dbReference type="EMBL" id="EMF17686.1"/>
    </source>
</evidence>
<dbReference type="PANTHER" id="PTHR12135:SF0">
    <property type="entry name" value="DNA REPAIR PROTEIN COMPLEMENTING XP-C CELLS"/>
    <property type="match status" value="1"/>
</dbReference>
<dbReference type="OrthoDB" id="300780at2759"/>
<dbReference type="EMBL" id="KB456260">
    <property type="protein sequence ID" value="EMF17686.1"/>
    <property type="molecule type" value="Genomic_DNA"/>
</dbReference>
<evidence type="ECO:0000259" key="7">
    <source>
        <dbReference type="SMART" id="SM01030"/>
    </source>
</evidence>
<keyword evidence="11" id="KW-1185">Reference proteome</keyword>
<dbReference type="eggNOG" id="KOG2179">
    <property type="taxonomic scope" value="Eukaryota"/>
</dbReference>
<dbReference type="SMART" id="SM01032">
    <property type="entry name" value="BHD_3"/>
    <property type="match status" value="1"/>
</dbReference>
<dbReference type="InterPro" id="IPR018326">
    <property type="entry name" value="Rad4_beta-hairpin_dom1"/>
</dbReference>
<accession>N1QKC8</accession>
<dbReference type="Proteomes" id="UP000016931">
    <property type="component" value="Unassembled WGS sequence"/>
</dbReference>
<evidence type="ECO:0000256" key="6">
    <source>
        <dbReference type="SAM" id="MobiDB-lite"/>
    </source>
</evidence>
<feature type="domain" description="Rad4 beta-hairpin" evidence="9">
    <location>
        <begin position="635"/>
        <end position="709"/>
    </location>
</feature>
<evidence type="ECO:0000256" key="3">
    <source>
        <dbReference type="ARBA" id="ARBA00022763"/>
    </source>
</evidence>
<evidence type="ECO:0000256" key="1">
    <source>
        <dbReference type="ARBA" id="ARBA00004123"/>
    </source>
</evidence>
<evidence type="ECO:0000256" key="5">
    <source>
        <dbReference type="ARBA" id="ARBA00023242"/>
    </source>
</evidence>
<dbReference type="GO" id="GO:0071942">
    <property type="term" value="C:XPC complex"/>
    <property type="evidence" value="ECO:0007669"/>
    <property type="project" value="TreeGrafter"/>
</dbReference>
<dbReference type="SMART" id="SM01030">
    <property type="entry name" value="BHD_1"/>
    <property type="match status" value="1"/>
</dbReference>
<evidence type="ECO:0000256" key="2">
    <source>
        <dbReference type="ARBA" id="ARBA00009525"/>
    </source>
</evidence>